<dbReference type="PANTHER" id="PTHR21257">
    <property type="entry name" value="DELTA(14)-STEROL REDUCTASE"/>
    <property type="match status" value="1"/>
</dbReference>
<keyword evidence="6 13" id="KW-1133">Transmembrane helix</keyword>
<dbReference type="Pfam" id="PF01222">
    <property type="entry name" value="ERG4_ERG24"/>
    <property type="match status" value="1"/>
</dbReference>
<comment type="subcellular location">
    <subcellularLocation>
        <location evidence="1">Membrane</location>
        <topology evidence="1">Multi-pass membrane protein</topology>
    </subcellularLocation>
</comment>
<evidence type="ECO:0000256" key="13">
    <source>
        <dbReference type="RuleBase" id="RU369120"/>
    </source>
</evidence>
<evidence type="ECO:0000256" key="2">
    <source>
        <dbReference type="ARBA" id="ARBA00005402"/>
    </source>
</evidence>
<keyword evidence="3 13" id="KW-0444">Lipid biosynthesis</keyword>
<evidence type="ECO:0000256" key="5">
    <source>
        <dbReference type="ARBA" id="ARBA00022955"/>
    </source>
</evidence>
<evidence type="ECO:0000313" key="15">
    <source>
        <dbReference type="Proteomes" id="UP000717696"/>
    </source>
</evidence>
<dbReference type="PROSITE" id="PS01018">
    <property type="entry name" value="STEROL_REDUCT_2"/>
    <property type="match status" value="1"/>
</dbReference>
<evidence type="ECO:0000256" key="9">
    <source>
        <dbReference type="ARBA" id="ARBA00023098"/>
    </source>
</evidence>
<dbReference type="AlphaFoldDB" id="A0A9P9FIS7"/>
<dbReference type="PROSITE" id="PS01017">
    <property type="entry name" value="STEROL_REDUCT_1"/>
    <property type="match status" value="1"/>
</dbReference>
<keyword evidence="7 13" id="KW-0560">Oxidoreductase</keyword>
<dbReference type="OrthoDB" id="10262235at2759"/>
<keyword evidence="15" id="KW-1185">Reference proteome</keyword>
<keyword evidence="4 13" id="KW-0812">Transmembrane</keyword>
<evidence type="ECO:0000313" key="14">
    <source>
        <dbReference type="EMBL" id="KAH7162254.1"/>
    </source>
</evidence>
<evidence type="ECO:0000256" key="8">
    <source>
        <dbReference type="ARBA" id="ARBA00023011"/>
    </source>
</evidence>
<dbReference type="Gene3D" id="1.20.120.1630">
    <property type="match status" value="1"/>
</dbReference>
<keyword evidence="9 13" id="KW-0443">Lipid metabolism</keyword>
<feature type="transmembrane region" description="Helical" evidence="13">
    <location>
        <begin position="320"/>
        <end position="339"/>
    </location>
</feature>
<evidence type="ECO:0000256" key="1">
    <source>
        <dbReference type="ARBA" id="ARBA00004141"/>
    </source>
</evidence>
<keyword evidence="11 13" id="KW-1207">Sterol metabolism</keyword>
<comment type="caution">
    <text evidence="14">The sequence shown here is derived from an EMBL/GenBank/DDBJ whole genome shotgun (WGS) entry which is preliminary data.</text>
</comment>
<comment type="similarity">
    <text evidence="2 13">Belongs to the ERG4/ERG24 family.</text>
</comment>
<evidence type="ECO:0000256" key="12">
    <source>
        <dbReference type="ARBA" id="ARBA00023221"/>
    </source>
</evidence>
<dbReference type="GO" id="GO:0050613">
    <property type="term" value="F:Delta14-sterol reductase activity"/>
    <property type="evidence" value="ECO:0007669"/>
    <property type="project" value="TreeGrafter"/>
</dbReference>
<keyword evidence="12 13" id="KW-0753">Steroid metabolism</keyword>
<evidence type="ECO:0000256" key="7">
    <source>
        <dbReference type="ARBA" id="ARBA00023002"/>
    </source>
</evidence>
<protein>
    <recommendedName>
        <fullName evidence="13">Delta(14)-sterol reductase</fullName>
    </recommendedName>
    <alternativeName>
        <fullName evidence="13">C-14 sterol reductase</fullName>
    </alternativeName>
    <alternativeName>
        <fullName evidence="13">Sterol C14-reductase</fullName>
    </alternativeName>
</protein>
<evidence type="ECO:0000256" key="11">
    <source>
        <dbReference type="ARBA" id="ARBA00023166"/>
    </source>
</evidence>
<feature type="transmembrane region" description="Helical" evidence="13">
    <location>
        <begin position="290"/>
        <end position="308"/>
    </location>
</feature>
<name>A0A9P9FIS7_9HYPO</name>
<comment type="caution">
    <text evidence="13">Lacks conserved residue(s) required for the propagation of feature annotation.</text>
</comment>
<gene>
    <name evidence="14" type="ORF">B0J13DRAFT_4364</name>
</gene>
<evidence type="ECO:0000256" key="3">
    <source>
        <dbReference type="ARBA" id="ARBA00022516"/>
    </source>
</evidence>
<dbReference type="GO" id="GO:0005789">
    <property type="term" value="C:endoplasmic reticulum membrane"/>
    <property type="evidence" value="ECO:0007669"/>
    <property type="project" value="TreeGrafter"/>
</dbReference>
<dbReference type="InterPro" id="IPR001171">
    <property type="entry name" value="ERG24_DHCR-like"/>
</dbReference>
<dbReference type="GO" id="GO:0006696">
    <property type="term" value="P:ergosterol biosynthetic process"/>
    <property type="evidence" value="ECO:0007669"/>
    <property type="project" value="TreeGrafter"/>
</dbReference>
<keyword evidence="5 13" id="KW-0752">Steroid biosynthesis</keyword>
<feature type="transmembrane region" description="Helical" evidence="13">
    <location>
        <begin position="124"/>
        <end position="143"/>
    </location>
</feature>
<dbReference type="EMBL" id="JAGMUU010000001">
    <property type="protein sequence ID" value="KAH7162254.1"/>
    <property type="molecule type" value="Genomic_DNA"/>
</dbReference>
<dbReference type="InterPro" id="IPR018083">
    <property type="entry name" value="Sterol_reductase_CS"/>
</dbReference>
<accession>A0A9P9FIS7</accession>
<keyword evidence="8 13" id="KW-0756">Sterol biosynthesis</keyword>
<evidence type="ECO:0000256" key="10">
    <source>
        <dbReference type="ARBA" id="ARBA00023136"/>
    </source>
</evidence>
<dbReference type="Proteomes" id="UP000717696">
    <property type="component" value="Unassembled WGS sequence"/>
</dbReference>
<feature type="transmembrane region" description="Helical" evidence="13">
    <location>
        <begin position="436"/>
        <end position="454"/>
    </location>
</feature>
<evidence type="ECO:0000256" key="4">
    <source>
        <dbReference type="ARBA" id="ARBA00022692"/>
    </source>
</evidence>
<keyword evidence="10 13" id="KW-0472">Membrane</keyword>
<sequence length="487" mass="54777">MAITSKTAATEEPHGYEFLGPSGAFIISFGLPILVYVFNFVCNDISGCPAPSLLSPKTLSLEKLKLEVGWPENGIPGLLNWEASAATAAYYFLSMILYRILPAVEIEGVELKNGAKLKYRLNTMYSNTVTLSILAAGTVAQGAEFPVWTFISDNFIQILTANILIAYGLAHFVYIRSFSVKVGNKEKRELAAGGHSGNLLYDWFIGRELNPRVTLPLIGEIDLKEFMELRPGMMGWIILNCSWCAQQYRNFGYVTDGAICITAVQALYVVDSWWNEPAILTTIDITNDGFGFMLSFGDLVWLPFVYSLPVRYLSVYPVSLGPLGIAGMLSLIGLGFSIFRSANNEKNRFRTNPDDPRVAHLKYLETKGGSKLLISGWWGVARHINYFGDWIQSWPYCLPTGIAGYQILSAGTQVEGEVAYVMQDGRQVIQGEARRWGMFITYFYIVYFGILLIHRDGRDDEKCQRKYGEDWDKYKKIVRWRIIPGIY</sequence>
<evidence type="ECO:0000256" key="6">
    <source>
        <dbReference type="ARBA" id="ARBA00022989"/>
    </source>
</evidence>
<reference evidence="14" key="1">
    <citation type="journal article" date="2021" name="Nat. Commun.">
        <title>Genetic determinants of endophytism in the Arabidopsis root mycobiome.</title>
        <authorList>
            <person name="Mesny F."/>
            <person name="Miyauchi S."/>
            <person name="Thiergart T."/>
            <person name="Pickel B."/>
            <person name="Atanasova L."/>
            <person name="Karlsson M."/>
            <person name="Huettel B."/>
            <person name="Barry K.W."/>
            <person name="Haridas S."/>
            <person name="Chen C."/>
            <person name="Bauer D."/>
            <person name="Andreopoulos W."/>
            <person name="Pangilinan J."/>
            <person name="LaButti K."/>
            <person name="Riley R."/>
            <person name="Lipzen A."/>
            <person name="Clum A."/>
            <person name="Drula E."/>
            <person name="Henrissat B."/>
            <person name="Kohler A."/>
            <person name="Grigoriev I.V."/>
            <person name="Martin F.M."/>
            <person name="Hacquard S."/>
        </authorList>
    </citation>
    <scope>NUCLEOTIDE SEQUENCE</scope>
    <source>
        <strain evidence="14">MPI-CAGE-AT-0021</strain>
    </source>
</reference>
<dbReference type="PANTHER" id="PTHR21257:SF52">
    <property type="entry name" value="DELTA(14)-STEROL REDUCTASE TM7SF2"/>
    <property type="match status" value="1"/>
</dbReference>
<feature type="transmembrane region" description="Helical" evidence="13">
    <location>
        <begin position="23"/>
        <end position="42"/>
    </location>
</feature>
<organism evidence="14 15">
    <name type="scientific">Dactylonectria estremocensis</name>
    <dbReference type="NCBI Taxonomy" id="1079267"/>
    <lineage>
        <taxon>Eukaryota</taxon>
        <taxon>Fungi</taxon>
        <taxon>Dikarya</taxon>
        <taxon>Ascomycota</taxon>
        <taxon>Pezizomycotina</taxon>
        <taxon>Sordariomycetes</taxon>
        <taxon>Hypocreomycetidae</taxon>
        <taxon>Hypocreales</taxon>
        <taxon>Nectriaceae</taxon>
        <taxon>Dactylonectria</taxon>
    </lineage>
</organism>
<feature type="transmembrane region" description="Helical" evidence="13">
    <location>
        <begin position="155"/>
        <end position="175"/>
    </location>
</feature>
<proteinExistence type="inferred from homology"/>